<dbReference type="OrthoDB" id="8724542at2"/>
<evidence type="ECO:0000313" key="2">
    <source>
        <dbReference type="Proteomes" id="UP000305709"/>
    </source>
</evidence>
<name>A0A5C4NAI7_9RHOB</name>
<protein>
    <recommendedName>
        <fullName evidence="3">Peptidase inhibitor I78</fullName>
    </recommendedName>
</protein>
<dbReference type="Pfam" id="PF11720">
    <property type="entry name" value="Inhibitor_I78"/>
    <property type="match status" value="1"/>
</dbReference>
<sequence length="109" mass="11298">MLAGGRVMTLIFRLYSFLGFLTLAGCVGASRPLPSPTVGGSNPAGSAVCDSGALGREYVGRDASALSNVIFDSPVRILRPGDPVATDLVPNRVNFELDDRGTVARVTCG</sequence>
<proteinExistence type="predicted"/>
<accession>A0A5C4NAI7</accession>
<dbReference type="EMBL" id="VDFV01000038">
    <property type="protein sequence ID" value="TNC65378.1"/>
    <property type="molecule type" value="Genomic_DNA"/>
</dbReference>
<evidence type="ECO:0000313" key="1">
    <source>
        <dbReference type="EMBL" id="TNC65378.1"/>
    </source>
</evidence>
<dbReference type="Gene3D" id="3.30.10.10">
    <property type="entry name" value="Trypsin Inhibitor V, subunit A"/>
    <property type="match status" value="1"/>
</dbReference>
<comment type="caution">
    <text evidence="1">The sequence shown here is derived from an EMBL/GenBank/DDBJ whole genome shotgun (WGS) entry which is preliminary data.</text>
</comment>
<organism evidence="1 2">
    <name type="scientific">Rubellimicrobium roseum</name>
    <dbReference type="NCBI Taxonomy" id="687525"/>
    <lineage>
        <taxon>Bacteria</taxon>
        <taxon>Pseudomonadati</taxon>
        <taxon>Pseudomonadota</taxon>
        <taxon>Alphaproteobacteria</taxon>
        <taxon>Rhodobacterales</taxon>
        <taxon>Roseobacteraceae</taxon>
        <taxon>Rubellimicrobium</taxon>
    </lineage>
</organism>
<gene>
    <name evidence="1" type="ORF">FHG71_17650</name>
</gene>
<reference evidence="1 2" key="1">
    <citation type="submission" date="2019-06" db="EMBL/GenBank/DDBJ databases">
        <authorList>
            <person name="Jiang L."/>
        </authorList>
    </citation>
    <scope>NUCLEOTIDE SEQUENCE [LARGE SCALE GENOMIC DNA]</scope>
    <source>
        <strain evidence="1 2">YIM 48858</strain>
    </source>
</reference>
<dbReference type="InterPro" id="IPR021719">
    <property type="entry name" value="Prot_inh_I78"/>
</dbReference>
<dbReference type="PROSITE" id="PS51257">
    <property type="entry name" value="PROKAR_LIPOPROTEIN"/>
    <property type="match status" value="1"/>
</dbReference>
<dbReference type="Proteomes" id="UP000305709">
    <property type="component" value="Unassembled WGS sequence"/>
</dbReference>
<dbReference type="AlphaFoldDB" id="A0A5C4NAI7"/>
<evidence type="ECO:0008006" key="3">
    <source>
        <dbReference type="Google" id="ProtNLM"/>
    </source>
</evidence>
<keyword evidence="2" id="KW-1185">Reference proteome</keyword>